<evidence type="ECO:0000256" key="1">
    <source>
        <dbReference type="ARBA" id="ARBA00008136"/>
    </source>
</evidence>
<evidence type="ECO:0000256" key="3">
    <source>
        <dbReference type="ARBA" id="ARBA00022763"/>
    </source>
</evidence>
<evidence type="ECO:0000313" key="10">
    <source>
        <dbReference type="Proteomes" id="UP000092596"/>
    </source>
</evidence>
<dbReference type="Pfam" id="PF02586">
    <property type="entry name" value="SRAP"/>
    <property type="match status" value="1"/>
</dbReference>
<dbReference type="AlphaFoldDB" id="A0A1B0ZJE2"/>
<keyword evidence="5" id="KW-0190">Covalent protein-DNA linkage</keyword>
<accession>A0A1B0ZJE2</accession>
<keyword evidence="3" id="KW-0227">DNA damage</keyword>
<name>A0A1B0ZJE2_9MICO</name>
<keyword evidence="7" id="KW-0456">Lyase</keyword>
<dbReference type="PANTHER" id="PTHR13604">
    <property type="entry name" value="DC12-RELATED"/>
    <property type="match status" value="1"/>
</dbReference>
<dbReference type="EC" id="3.4.-.-" evidence="8"/>
<dbReference type="EMBL" id="CP012117">
    <property type="protein sequence ID" value="ANP28043.1"/>
    <property type="molecule type" value="Genomic_DNA"/>
</dbReference>
<dbReference type="GO" id="GO:0003697">
    <property type="term" value="F:single-stranded DNA binding"/>
    <property type="evidence" value="ECO:0007669"/>
    <property type="project" value="InterPro"/>
</dbReference>
<dbReference type="Gene3D" id="3.90.1680.10">
    <property type="entry name" value="SOS response associated peptidase-like"/>
    <property type="match status" value="1"/>
</dbReference>
<evidence type="ECO:0000256" key="6">
    <source>
        <dbReference type="ARBA" id="ARBA00023125"/>
    </source>
</evidence>
<dbReference type="InterPro" id="IPR036590">
    <property type="entry name" value="SRAP-like"/>
</dbReference>
<dbReference type="GO" id="GO:0106300">
    <property type="term" value="P:protein-DNA covalent cross-linking repair"/>
    <property type="evidence" value="ECO:0007669"/>
    <property type="project" value="InterPro"/>
</dbReference>
<gene>
    <name evidence="9" type="ORF">DAD186_14930</name>
</gene>
<dbReference type="STRING" id="1630135.DAD186_14930"/>
<keyword evidence="4 8" id="KW-0378">Hydrolase</keyword>
<dbReference type="GO" id="GO:0016829">
    <property type="term" value="F:lyase activity"/>
    <property type="evidence" value="ECO:0007669"/>
    <property type="project" value="UniProtKB-KW"/>
</dbReference>
<evidence type="ECO:0000256" key="5">
    <source>
        <dbReference type="ARBA" id="ARBA00023124"/>
    </source>
</evidence>
<dbReference type="SUPFAM" id="SSF143081">
    <property type="entry name" value="BB1717-like"/>
    <property type="match status" value="1"/>
</dbReference>
<dbReference type="KEGG" id="dva:DAD186_14930"/>
<reference evidence="9 10" key="1">
    <citation type="submission" date="2015-06" db="EMBL/GenBank/DDBJ databases">
        <title>Investigation of pathophysiology for high-risk pregnancy and development of treatment modality based on it.</title>
        <authorList>
            <person name="Kim B.-C."/>
            <person name="Lim S."/>
        </authorList>
    </citation>
    <scope>NUCLEOTIDE SEQUENCE [LARGE SCALE GENOMIC DNA]</scope>
    <source>
        <strain evidence="9 10">AD1-86</strain>
    </source>
</reference>
<sequence>MLDDLGALDLADPHLHARYNIPPTAPIYVVTEGLERATGELRRGVRTARWGLLPRFAKDLSFSAKTFNARRESLVEKPSFRGSLERYRALVPMNGYFEWQAGAHGKVPHFIHGRDTPLLYAAGLVSWWKNPADPEATWLLSATIITKAAEGHLKHIHSRMPVFLDPDGRETWLSLDSFSSGAEAHAWVGGTEGQLASAALEAFPVGREVGSVANEGPHLLERESPTPT</sequence>
<organism evidence="9 10">
    <name type="scientific">Dermabacter vaginalis</name>
    <dbReference type="NCBI Taxonomy" id="1630135"/>
    <lineage>
        <taxon>Bacteria</taxon>
        <taxon>Bacillati</taxon>
        <taxon>Actinomycetota</taxon>
        <taxon>Actinomycetes</taxon>
        <taxon>Micrococcales</taxon>
        <taxon>Dermabacteraceae</taxon>
        <taxon>Dermabacter</taxon>
    </lineage>
</organism>
<dbReference type="PATRIC" id="fig|1630135.4.peg.1495"/>
<dbReference type="PANTHER" id="PTHR13604:SF0">
    <property type="entry name" value="ABASIC SITE PROCESSING PROTEIN HMCES"/>
    <property type="match status" value="1"/>
</dbReference>
<protein>
    <recommendedName>
        <fullName evidence="8">Abasic site processing protein</fullName>
        <ecNumber evidence="8">3.4.-.-</ecNumber>
    </recommendedName>
</protein>
<evidence type="ECO:0000256" key="8">
    <source>
        <dbReference type="RuleBase" id="RU364100"/>
    </source>
</evidence>
<evidence type="ECO:0000313" key="9">
    <source>
        <dbReference type="EMBL" id="ANP28043.1"/>
    </source>
</evidence>
<comment type="similarity">
    <text evidence="1 8">Belongs to the SOS response-associated peptidase family.</text>
</comment>
<dbReference type="GO" id="GO:0006508">
    <property type="term" value="P:proteolysis"/>
    <property type="evidence" value="ECO:0007669"/>
    <property type="project" value="UniProtKB-KW"/>
</dbReference>
<dbReference type="GO" id="GO:0008233">
    <property type="term" value="F:peptidase activity"/>
    <property type="evidence" value="ECO:0007669"/>
    <property type="project" value="UniProtKB-KW"/>
</dbReference>
<dbReference type="Proteomes" id="UP000092596">
    <property type="component" value="Chromosome"/>
</dbReference>
<keyword evidence="2 8" id="KW-0645">Protease</keyword>
<evidence type="ECO:0000256" key="2">
    <source>
        <dbReference type="ARBA" id="ARBA00022670"/>
    </source>
</evidence>
<evidence type="ECO:0000256" key="7">
    <source>
        <dbReference type="ARBA" id="ARBA00023239"/>
    </source>
</evidence>
<keyword evidence="6" id="KW-0238">DNA-binding</keyword>
<evidence type="ECO:0000256" key="4">
    <source>
        <dbReference type="ARBA" id="ARBA00022801"/>
    </source>
</evidence>
<dbReference type="InterPro" id="IPR003738">
    <property type="entry name" value="SRAP"/>
</dbReference>
<proteinExistence type="inferred from homology"/>